<dbReference type="OrthoDB" id="6287771at2759"/>
<keyword evidence="2" id="KW-1185">Reference proteome</keyword>
<dbReference type="GO" id="GO:0000122">
    <property type="term" value="P:negative regulation of transcription by RNA polymerase II"/>
    <property type="evidence" value="ECO:0000318"/>
    <property type="project" value="GO_Central"/>
</dbReference>
<name>A0A8J1L8A3_XENLA</name>
<reference evidence="3" key="1">
    <citation type="submission" date="2025-08" db="UniProtKB">
        <authorList>
            <consortium name="RefSeq"/>
        </authorList>
    </citation>
    <scope>IDENTIFICATION</scope>
    <source>
        <strain evidence="3">J_2021</strain>
        <tissue evidence="3">Erythrocytes</tissue>
    </source>
</reference>
<organism evidence="2 3">
    <name type="scientific">Xenopus laevis</name>
    <name type="common">African clawed frog</name>
    <dbReference type="NCBI Taxonomy" id="8355"/>
    <lineage>
        <taxon>Eukaryota</taxon>
        <taxon>Metazoa</taxon>
        <taxon>Chordata</taxon>
        <taxon>Craniata</taxon>
        <taxon>Vertebrata</taxon>
        <taxon>Euteleostomi</taxon>
        <taxon>Amphibia</taxon>
        <taxon>Batrachia</taxon>
        <taxon>Anura</taxon>
        <taxon>Pipoidea</taxon>
        <taxon>Pipidae</taxon>
        <taxon>Xenopodinae</taxon>
        <taxon>Xenopus</taxon>
        <taxon>Xenopus</taxon>
    </lineage>
</organism>
<evidence type="ECO:0000313" key="2">
    <source>
        <dbReference type="Proteomes" id="UP000186698"/>
    </source>
</evidence>
<dbReference type="GeneID" id="108695961"/>
<dbReference type="RefSeq" id="XP_041425771.1">
    <property type="nucleotide sequence ID" value="XM_041569837.1"/>
</dbReference>
<accession>A0A8J1L8A3</accession>
<dbReference type="Proteomes" id="UP000186698">
    <property type="component" value="Chromosome 7L"/>
</dbReference>
<dbReference type="PANTHER" id="PTHR31336">
    <property type="entry name" value="LIN37 HOMOLOG"/>
    <property type="match status" value="1"/>
</dbReference>
<gene>
    <name evidence="3" type="primary">LOC108695961</name>
</gene>
<proteinExistence type="predicted"/>
<evidence type="ECO:0000256" key="1">
    <source>
        <dbReference type="SAM" id="MobiDB-lite"/>
    </source>
</evidence>
<dbReference type="InterPro" id="IPR028226">
    <property type="entry name" value="LIN37"/>
</dbReference>
<sequence>MSLAKVKVEKTDLEAGIARSRLDAVLQGLLDKSDVDRDQMEDETGKASTDLHCKDSSPSAAGKRYHYSFSLLPSARLSHHRRKKRKEEDGITESSQPKANTFIIRLFDRSVDLAQFSEETPLYPVCRAWLRNAPTARPPEQPQTPPPTDEVLGDGVNGNIQNIYNMPLPLAGPVSESGEPVNLRIPSPLPNEEEPLNLNTPPELTPSMSNLIYKNMHRWKKIRQRWKDASYRNQQRYAQSMKILKEMYERQ</sequence>
<dbReference type="AlphaFoldDB" id="A0A8J1L8A3"/>
<feature type="compositionally biased region" description="Basic and acidic residues" evidence="1">
    <location>
        <begin position="33"/>
        <end position="55"/>
    </location>
</feature>
<dbReference type="CTD" id="108695961"/>
<dbReference type="Pfam" id="PF15306">
    <property type="entry name" value="LIN37"/>
    <property type="match status" value="1"/>
</dbReference>
<evidence type="ECO:0000313" key="3">
    <source>
        <dbReference type="RefSeq" id="XP_041425771.1"/>
    </source>
</evidence>
<dbReference type="GO" id="GO:0017053">
    <property type="term" value="C:transcription repressor complex"/>
    <property type="evidence" value="ECO:0007669"/>
    <property type="project" value="InterPro"/>
</dbReference>
<dbReference type="KEGG" id="xla:108695961"/>
<feature type="region of interest" description="Disordered" evidence="1">
    <location>
        <begin position="33"/>
        <end position="60"/>
    </location>
</feature>
<dbReference type="PANTHER" id="PTHR31336:SF3">
    <property type="entry name" value="PROTEIN LIN-37 HOMOLOG"/>
    <property type="match status" value="1"/>
</dbReference>
<protein>
    <submittedName>
        <fullName evidence="3">Protein lin-37 homolog isoform X1</fullName>
    </submittedName>
</protein>
<dbReference type="GO" id="GO:0031523">
    <property type="term" value="C:Myb complex"/>
    <property type="evidence" value="ECO:0000318"/>
    <property type="project" value="GO_Central"/>
</dbReference>